<proteinExistence type="predicted"/>
<dbReference type="Gene3D" id="2.10.90.10">
    <property type="entry name" value="Cystine-knot cytokines"/>
    <property type="match status" value="1"/>
</dbReference>
<dbReference type="Proteomes" id="UP000014760">
    <property type="component" value="Unassembled WGS sequence"/>
</dbReference>
<dbReference type="PROSITE" id="PS50270">
    <property type="entry name" value="NGF_2"/>
    <property type="match status" value="1"/>
</dbReference>
<gene>
    <name evidence="1" type="ORF">CAPTEDRAFT_213103</name>
</gene>
<name>R7VIF7_CAPTE</name>
<dbReference type="EnsemblMetazoa" id="CapteT213103">
    <property type="protein sequence ID" value="CapteP213103"/>
    <property type="gene ID" value="CapteG213103"/>
</dbReference>
<evidence type="ECO:0000313" key="1">
    <source>
        <dbReference type="EMBL" id="ELU18399.1"/>
    </source>
</evidence>
<organism evidence="1">
    <name type="scientific">Capitella teleta</name>
    <name type="common">Polychaete worm</name>
    <dbReference type="NCBI Taxonomy" id="283909"/>
    <lineage>
        <taxon>Eukaryota</taxon>
        <taxon>Metazoa</taxon>
        <taxon>Spiralia</taxon>
        <taxon>Lophotrochozoa</taxon>
        <taxon>Annelida</taxon>
        <taxon>Polychaeta</taxon>
        <taxon>Sedentaria</taxon>
        <taxon>Scolecida</taxon>
        <taxon>Capitellidae</taxon>
        <taxon>Capitella</taxon>
    </lineage>
</organism>
<dbReference type="AlphaFoldDB" id="R7VIF7"/>
<reference evidence="1 3" key="2">
    <citation type="journal article" date="2013" name="Nature">
        <title>Insights into bilaterian evolution from three spiralian genomes.</title>
        <authorList>
            <person name="Simakov O."/>
            <person name="Marletaz F."/>
            <person name="Cho S.J."/>
            <person name="Edsinger-Gonzales E."/>
            <person name="Havlak P."/>
            <person name="Hellsten U."/>
            <person name="Kuo D.H."/>
            <person name="Larsson T."/>
            <person name="Lv J."/>
            <person name="Arendt D."/>
            <person name="Savage R."/>
            <person name="Osoegawa K."/>
            <person name="de Jong P."/>
            <person name="Grimwood J."/>
            <person name="Chapman J.A."/>
            <person name="Shapiro H."/>
            <person name="Aerts A."/>
            <person name="Otillar R.P."/>
            <person name="Terry A.Y."/>
            <person name="Boore J.L."/>
            <person name="Grigoriev I.V."/>
            <person name="Lindberg D.R."/>
            <person name="Seaver E.C."/>
            <person name="Weisblat D.A."/>
            <person name="Putnam N.H."/>
            <person name="Rokhsar D.S."/>
        </authorList>
    </citation>
    <scope>NUCLEOTIDE SEQUENCE</scope>
    <source>
        <strain evidence="1 3">I ESC-2004</strain>
    </source>
</reference>
<dbReference type="InterPro" id="IPR029034">
    <property type="entry name" value="Cystine-knot_cytokine"/>
</dbReference>
<dbReference type="OrthoDB" id="6419982at2759"/>
<dbReference type="EMBL" id="KB291945">
    <property type="protein sequence ID" value="ELU18399.1"/>
    <property type="molecule type" value="Genomic_DNA"/>
</dbReference>
<accession>R7VIF7</accession>
<keyword evidence="3" id="KW-1185">Reference proteome</keyword>
<evidence type="ECO:0000313" key="2">
    <source>
        <dbReference type="EnsemblMetazoa" id="CapteP213103"/>
    </source>
</evidence>
<protein>
    <submittedName>
        <fullName evidence="1 2">Uncharacterized protein</fullName>
    </submittedName>
</protein>
<reference evidence="3" key="1">
    <citation type="submission" date="2012-12" db="EMBL/GenBank/DDBJ databases">
        <authorList>
            <person name="Hellsten U."/>
            <person name="Grimwood J."/>
            <person name="Chapman J.A."/>
            <person name="Shapiro H."/>
            <person name="Aerts A."/>
            <person name="Otillar R.P."/>
            <person name="Terry A.Y."/>
            <person name="Boore J.L."/>
            <person name="Simakov O."/>
            <person name="Marletaz F."/>
            <person name="Cho S.-J."/>
            <person name="Edsinger-Gonzales E."/>
            <person name="Havlak P."/>
            <person name="Kuo D.-H."/>
            <person name="Larsson T."/>
            <person name="Lv J."/>
            <person name="Arendt D."/>
            <person name="Savage R."/>
            <person name="Osoegawa K."/>
            <person name="de Jong P."/>
            <person name="Lindberg D.R."/>
            <person name="Seaver E.C."/>
            <person name="Weisblat D.A."/>
            <person name="Putnam N.H."/>
            <person name="Grigoriev I.V."/>
            <person name="Rokhsar D.S."/>
        </authorList>
    </citation>
    <scope>NUCLEOTIDE SEQUENCE</scope>
    <source>
        <strain evidence="3">I ESC-2004</strain>
    </source>
</reference>
<dbReference type="EMBL" id="AMQN01003806">
    <property type="status" value="NOT_ANNOTATED_CDS"/>
    <property type="molecule type" value="Genomic_DNA"/>
</dbReference>
<reference evidence="2" key="3">
    <citation type="submission" date="2015-06" db="UniProtKB">
        <authorList>
            <consortium name="EnsemblMetazoa"/>
        </authorList>
    </citation>
    <scope>IDENTIFICATION</scope>
</reference>
<evidence type="ECO:0000313" key="3">
    <source>
        <dbReference type="Proteomes" id="UP000014760"/>
    </source>
</evidence>
<dbReference type="SUPFAM" id="SSF57501">
    <property type="entry name" value="Cystine-knot cytokines"/>
    <property type="match status" value="1"/>
</dbReference>
<sequence>MCSRFMTQRLNQSRKQKSKLLTTKNEFAFAPTKVEVYTMLQAALQSRGETRVLFSQAEPLKPPSRSPDQMFAGNLLQGRDLISLDALEALVAEKDDSEQLGGLPDELKQMLLQEPLEPRKRTSPPGSRDSATRLKEALALFAHADRTTSDEDLAPRTKRFRLDADDYEAASVLPEIYRDMCPSVSKFELVTSAYNEWMQQVEILPNTWVWTTYCVRPDSPCPAADPKVVAKCRQKQAWVQAFARNQKNDPWRWHWIAINSSCNCGISIRT</sequence>
<dbReference type="HOGENOM" id="CLU_1031505_0_0_1"/>